<evidence type="ECO:0000256" key="1">
    <source>
        <dbReference type="ARBA" id="ARBA00004141"/>
    </source>
</evidence>
<name>A0ABP0FK27_CLALP</name>
<proteinExistence type="inferred from homology"/>
<evidence type="ECO:0000313" key="8">
    <source>
        <dbReference type="Proteomes" id="UP001642483"/>
    </source>
</evidence>
<reference evidence="7 8" key="1">
    <citation type="submission" date="2024-02" db="EMBL/GenBank/DDBJ databases">
        <authorList>
            <person name="Daric V."/>
            <person name="Darras S."/>
        </authorList>
    </citation>
    <scope>NUCLEOTIDE SEQUENCE [LARGE SCALE GENOMIC DNA]</scope>
</reference>
<accession>A0ABP0FK27</accession>
<sequence>MVRTKLIGPKCSRCCMVTSVWGVVMFLLMGGAYKLHSPALYDDVNINATRIADKDYVYSMYDETGTNCFIVAGVYVAVFFFSLWQFRVNQTLQAYTIR</sequence>
<organism evidence="7 8">
    <name type="scientific">Clavelina lepadiformis</name>
    <name type="common">Light-bulb sea squirt</name>
    <name type="synonym">Ascidia lepadiformis</name>
    <dbReference type="NCBI Taxonomy" id="159417"/>
    <lineage>
        <taxon>Eukaryota</taxon>
        <taxon>Metazoa</taxon>
        <taxon>Chordata</taxon>
        <taxon>Tunicata</taxon>
        <taxon>Ascidiacea</taxon>
        <taxon>Aplousobranchia</taxon>
        <taxon>Clavelinidae</taxon>
        <taxon>Clavelina</taxon>
    </lineage>
</organism>
<keyword evidence="4 6" id="KW-1133">Transmembrane helix</keyword>
<dbReference type="Pfam" id="PF23489">
    <property type="entry name" value="V-ATPase_su_f"/>
    <property type="match status" value="1"/>
</dbReference>
<dbReference type="InterPro" id="IPR056552">
    <property type="entry name" value="Ribonucl_Kappa"/>
</dbReference>
<evidence type="ECO:0000256" key="6">
    <source>
        <dbReference type="SAM" id="Phobius"/>
    </source>
</evidence>
<gene>
    <name evidence="7" type="ORF">CVLEPA_LOCUS9566</name>
</gene>
<dbReference type="Proteomes" id="UP001642483">
    <property type="component" value="Unassembled WGS sequence"/>
</dbReference>
<comment type="subcellular location">
    <subcellularLocation>
        <location evidence="1">Membrane</location>
        <topology evidence="1">Multi-pass membrane protein</topology>
    </subcellularLocation>
</comment>
<protein>
    <submittedName>
        <fullName evidence="7">Uncharacterized protein</fullName>
    </submittedName>
</protein>
<keyword evidence="3 6" id="KW-0812">Transmembrane</keyword>
<keyword evidence="5 6" id="KW-0472">Membrane</keyword>
<dbReference type="PANTHER" id="PTHR31733">
    <property type="entry name" value="RIBONUCLEASE KAPPA"/>
    <property type="match status" value="1"/>
</dbReference>
<dbReference type="InterPro" id="IPR026770">
    <property type="entry name" value="RNase_K"/>
</dbReference>
<keyword evidence="8" id="KW-1185">Reference proteome</keyword>
<evidence type="ECO:0000256" key="4">
    <source>
        <dbReference type="ARBA" id="ARBA00022989"/>
    </source>
</evidence>
<evidence type="ECO:0000256" key="3">
    <source>
        <dbReference type="ARBA" id="ARBA00022692"/>
    </source>
</evidence>
<evidence type="ECO:0000256" key="5">
    <source>
        <dbReference type="ARBA" id="ARBA00023136"/>
    </source>
</evidence>
<comment type="caution">
    <text evidence="7">The sequence shown here is derived from an EMBL/GenBank/DDBJ whole genome shotgun (WGS) entry which is preliminary data.</text>
</comment>
<dbReference type="EMBL" id="CAWYQH010000057">
    <property type="protein sequence ID" value="CAK8679318.1"/>
    <property type="molecule type" value="Genomic_DNA"/>
</dbReference>
<feature type="transmembrane region" description="Helical" evidence="6">
    <location>
        <begin position="12"/>
        <end position="33"/>
    </location>
</feature>
<evidence type="ECO:0000313" key="7">
    <source>
        <dbReference type="EMBL" id="CAK8679318.1"/>
    </source>
</evidence>
<feature type="transmembrane region" description="Helical" evidence="6">
    <location>
        <begin position="64"/>
        <end position="84"/>
    </location>
</feature>
<comment type="similarity">
    <text evidence="2">Belongs to the RNase K family.</text>
</comment>
<evidence type="ECO:0000256" key="2">
    <source>
        <dbReference type="ARBA" id="ARBA00008458"/>
    </source>
</evidence>